<dbReference type="GO" id="GO:1901739">
    <property type="term" value="P:regulation of myoblast fusion"/>
    <property type="evidence" value="ECO:0007669"/>
    <property type="project" value="TreeGrafter"/>
</dbReference>
<sequence>MKKNNSGKRGPQDAAPQHAQPDKVGWIRKFCGKGIFREVWKNRFVVLRGDQLFVCEKEQKDPGRADEMLDLSDYERCEDVRKNKSRSKKNYSKFRLQRCSSPGNTPFKLVGTSILVPTKLCRPHKYTVVPGFWTPRI</sequence>
<dbReference type="GO" id="GO:0036195">
    <property type="term" value="C:muscle cell projection membrane"/>
    <property type="evidence" value="ECO:0007669"/>
    <property type="project" value="TreeGrafter"/>
</dbReference>
<evidence type="ECO:0008006" key="8">
    <source>
        <dbReference type="Google" id="ProtNLM"/>
    </source>
</evidence>
<evidence type="ECO:0000256" key="2">
    <source>
        <dbReference type="ARBA" id="ARBA00004496"/>
    </source>
</evidence>
<evidence type="ECO:0000256" key="1">
    <source>
        <dbReference type="ARBA" id="ARBA00004370"/>
    </source>
</evidence>
<evidence type="ECO:0000256" key="5">
    <source>
        <dbReference type="SAM" id="MobiDB-lite"/>
    </source>
</evidence>
<keyword evidence="3" id="KW-0963">Cytoplasm</keyword>
<keyword evidence="4" id="KW-0472">Membrane</keyword>
<dbReference type="PANTHER" id="PTHR15871:SF1">
    <property type="entry name" value="PLECKSTRIN HOMOLOGY DOMAIN-CONTAINING FAMILY O MEMBER 1"/>
    <property type="match status" value="1"/>
</dbReference>
<dbReference type="PANTHER" id="PTHR15871">
    <property type="entry name" value="PH DOMAIN-CONTAINING PROTEIN"/>
    <property type="match status" value="1"/>
</dbReference>
<evidence type="ECO:0000313" key="6">
    <source>
        <dbReference type="EMBL" id="TDH11185.1"/>
    </source>
</evidence>
<organism evidence="6 7">
    <name type="scientific">Perca flavescens</name>
    <name type="common">American yellow perch</name>
    <name type="synonym">Morone flavescens</name>
    <dbReference type="NCBI Taxonomy" id="8167"/>
    <lineage>
        <taxon>Eukaryota</taxon>
        <taxon>Metazoa</taxon>
        <taxon>Chordata</taxon>
        <taxon>Craniata</taxon>
        <taxon>Vertebrata</taxon>
        <taxon>Euteleostomi</taxon>
        <taxon>Actinopterygii</taxon>
        <taxon>Neopterygii</taxon>
        <taxon>Teleostei</taxon>
        <taxon>Neoteleostei</taxon>
        <taxon>Acanthomorphata</taxon>
        <taxon>Eupercaria</taxon>
        <taxon>Perciformes</taxon>
        <taxon>Percoidei</taxon>
        <taxon>Percidae</taxon>
        <taxon>Percinae</taxon>
        <taxon>Perca</taxon>
    </lineage>
</organism>
<dbReference type="Gene3D" id="2.30.29.30">
    <property type="entry name" value="Pleckstrin-homology domain (PH domain)/Phosphotyrosine-binding domain (PTB)"/>
    <property type="match status" value="1"/>
</dbReference>
<evidence type="ECO:0000313" key="7">
    <source>
        <dbReference type="Proteomes" id="UP000295070"/>
    </source>
</evidence>
<comment type="caution">
    <text evidence="6">The sequence shown here is derived from an EMBL/GenBank/DDBJ whole genome shotgun (WGS) entry which is preliminary data.</text>
</comment>
<accession>A0A484D7J7</accession>
<dbReference type="InterPro" id="IPR011993">
    <property type="entry name" value="PH-like_dom_sf"/>
</dbReference>
<proteinExistence type="predicted"/>
<dbReference type="GO" id="GO:0032587">
    <property type="term" value="C:ruffle membrane"/>
    <property type="evidence" value="ECO:0007669"/>
    <property type="project" value="TreeGrafter"/>
</dbReference>
<dbReference type="Proteomes" id="UP000295070">
    <property type="component" value="Chromosome 6"/>
</dbReference>
<keyword evidence="7" id="KW-1185">Reference proteome</keyword>
<dbReference type="EMBL" id="SCKG01000006">
    <property type="protein sequence ID" value="TDH11185.1"/>
    <property type="molecule type" value="Genomic_DNA"/>
</dbReference>
<gene>
    <name evidence="6" type="ORF">EPR50_G00058190</name>
</gene>
<dbReference type="GO" id="GO:0005737">
    <property type="term" value="C:cytoplasm"/>
    <property type="evidence" value="ECO:0007669"/>
    <property type="project" value="UniProtKB-SubCell"/>
</dbReference>
<dbReference type="SUPFAM" id="SSF50729">
    <property type="entry name" value="PH domain-like"/>
    <property type="match status" value="1"/>
</dbReference>
<feature type="region of interest" description="Disordered" evidence="5">
    <location>
        <begin position="1"/>
        <end position="20"/>
    </location>
</feature>
<dbReference type="AlphaFoldDB" id="A0A484D7J7"/>
<name>A0A484D7J7_PERFV</name>
<protein>
    <recommendedName>
        <fullName evidence="8">PH domain-containing protein</fullName>
    </recommendedName>
</protein>
<dbReference type="InterPro" id="IPR043448">
    <property type="entry name" value="PKHO1/2"/>
</dbReference>
<comment type="subcellular location">
    <subcellularLocation>
        <location evidence="2">Cytoplasm</location>
    </subcellularLocation>
    <subcellularLocation>
        <location evidence="1">Membrane</location>
    </subcellularLocation>
</comment>
<reference evidence="6 7" key="1">
    <citation type="submission" date="2019-01" db="EMBL/GenBank/DDBJ databases">
        <title>A chromosome-scale genome assembly of the yellow perch, Perca flavescens.</title>
        <authorList>
            <person name="Feron R."/>
            <person name="Morvezen R."/>
            <person name="Bestin A."/>
            <person name="Haffray P."/>
            <person name="Klopp C."/>
            <person name="Zahm M."/>
            <person name="Cabau C."/>
            <person name="Roques C."/>
            <person name="Donnadieu C."/>
            <person name="Bouchez O."/>
            <person name="Christie M."/>
            <person name="Larson W."/>
            <person name="Guiguen Y."/>
        </authorList>
    </citation>
    <scope>NUCLEOTIDE SEQUENCE [LARGE SCALE GENOMIC DNA]</scope>
    <source>
        <strain evidence="6">YP-PL-M2</strain>
        <tissue evidence="6">Blood</tissue>
    </source>
</reference>
<evidence type="ECO:0000256" key="3">
    <source>
        <dbReference type="ARBA" id="ARBA00022490"/>
    </source>
</evidence>
<dbReference type="STRING" id="8167.A0A484D7J7"/>
<evidence type="ECO:0000256" key="4">
    <source>
        <dbReference type="ARBA" id="ARBA00023136"/>
    </source>
</evidence>